<keyword evidence="9" id="KW-0378">Hydrolase</keyword>
<dbReference type="PANTHER" id="PTHR30069">
    <property type="entry name" value="TONB-DEPENDENT OUTER MEMBRANE RECEPTOR"/>
    <property type="match status" value="1"/>
</dbReference>
<keyword evidence="2" id="KW-0813">Transport</keyword>
<dbReference type="Gene3D" id="2.40.170.20">
    <property type="entry name" value="TonB-dependent receptor, beta-barrel domain"/>
    <property type="match status" value="1"/>
</dbReference>
<dbReference type="SUPFAM" id="SSF49452">
    <property type="entry name" value="Starch-binding domain-like"/>
    <property type="match status" value="1"/>
</dbReference>
<evidence type="ECO:0000259" key="8">
    <source>
        <dbReference type="Pfam" id="PF25183"/>
    </source>
</evidence>
<reference evidence="9" key="1">
    <citation type="submission" date="2023-03" db="EMBL/GenBank/DDBJ databases">
        <title>Edaphobacter sp.</title>
        <authorList>
            <person name="Huber K.J."/>
            <person name="Papendorf J."/>
            <person name="Pilke C."/>
            <person name="Bunk B."/>
            <person name="Sproeer C."/>
            <person name="Pester M."/>
        </authorList>
    </citation>
    <scope>NUCLEOTIDE SEQUENCE</scope>
    <source>
        <strain evidence="9">DSM 109919</strain>
    </source>
</reference>
<name>A0AAU7CXT8_9BACT</name>
<dbReference type="GO" id="GO:0009279">
    <property type="term" value="C:cell outer membrane"/>
    <property type="evidence" value="ECO:0007669"/>
    <property type="project" value="UniProtKB-SubCell"/>
</dbReference>
<dbReference type="InterPro" id="IPR012910">
    <property type="entry name" value="Plug_dom"/>
</dbReference>
<evidence type="ECO:0000259" key="7">
    <source>
        <dbReference type="Pfam" id="PF07715"/>
    </source>
</evidence>
<dbReference type="InterPro" id="IPR057601">
    <property type="entry name" value="Oar-like_b-barrel"/>
</dbReference>
<dbReference type="GO" id="GO:0044718">
    <property type="term" value="P:siderophore transmembrane transport"/>
    <property type="evidence" value="ECO:0007669"/>
    <property type="project" value="TreeGrafter"/>
</dbReference>
<keyword evidence="4" id="KW-0812">Transmembrane</keyword>
<dbReference type="InterPro" id="IPR013784">
    <property type="entry name" value="Carb-bd-like_fold"/>
</dbReference>
<evidence type="ECO:0000256" key="1">
    <source>
        <dbReference type="ARBA" id="ARBA00004571"/>
    </source>
</evidence>
<keyword evidence="3" id="KW-1134">Transmembrane beta strand</keyword>
<keyword evidence="5" id="KW-0472">Membrane</keyword>
<proteinExistence type="predicted"/>
<evidence type="ECO:0000256" key="5">
    <source>
        <dbReference type="ARBA" id="ARBA00023136"/>
    </source>
</evidence>
<feature type="domain" description="TonB-dependent transporter Oar-like beta-barrel" evidence="8">
    <location>
        <begin position="224"/>
        <end position="1135"/>
    </location>
</feature>
<dbReference type="GO" id="GO:0015344">
    <property type="term" value="F:siderophore uptake transmembrane transporter activity"/>
    <property type="evidence" value="ECO:0007669"/>
    <property type="project" value="TreeGrafter"/>
</dbReference>
<dbReference type="RefSeq" id="WP_348267815.1">
    <property type="nucleotide sequence ID" value="NZ_CP121194.1"/>
</dbReference>
<dbReference type="PANTHER" id="PTHR30069:SF46">
    <property type="entry name" value="OAR PROTEIN"/>
    <property type="match status" value="1"/>
</dbReference>
<dbReference type="AlphaFoldDB" id="A0AAU7CXT8"/>
<keyword evidence="6" id="KW-0998">Cell outer membrane</keyword>
<evidence type="ECO:0000256" key="2">
    <source>
        <dbReference type="ARBA" id="ARBA00022448"/>
    </source>
</evidence>
<dbReference type="SUPFAM" id="SSF56935">
    <property type="entry name" value="Porins"/>
    <property type="match status" value="1"/>
</dbReference>
<keyword evidence="9" id="KW-0121">Carboxypeptidase</keyword>
<dbReference type="Pfam" id="PF13620">
    <property type="entry name" value="CarboxypepD_reg"/>
    <property type="match status" value="1"/>
</dbReference>
<dbReference type="GO" id="GO:0030246">
    <property type="term" value="F:carbohydrate binding"/>
    <property type="evidence" value="ECO:0007669"/>
    <property type="project" value="InterPro"/>
</dbReference>
<dbReference type="KEGG" id="epl:P4G45_00890"/>
<dbReference type="Pfam" id="PF07715">
    <property type="entry name" value="Plug"/>
    <property type="match status" value="1"/>
</dbReference>
<evidence type="ECO:0000256" key="3">
    <source>
        <dbReference type="ARBA" id="ARBA00022452"/>
    </source>
</evidence>
<feature type="domain" description="TonB-dependent receptor plug" evidence="7">
    <location>
        <begin position="115"/>
        <end position="216"/>
    </location>
</feature>
<dbReference type="Pfam" id="PF25183">
    <property type="entry name" value="OMP_b-brl_4"/>
    <property type="match status" value="1"/>
</dbReference>
<dbReference type="Gene3D" id="2.60.40.1120">
    <property type="entry name" value="Carboxypeptidase-like, regulatory domain"/>
    <property type="match status" value="1"/>
</dbReference>
<protein>
    <submittedName>
        <fullName evidence="9">Carboxypeptidase regulatory-like domain-containing protein</fullName>
    </submittedName>
</protein>
<evidence type="ECO:0000256" key="4">
    <source>
        <dbReference type="ARBA" id="ARBA00022692"/>
    </source>
</evidence>
<dbReference type="InterPro" id="IPR036942">
    <property type="entry name" value="Beta-barrel_TonB_sf"/>
</dbReference>
<comment type="subcellular location">
    <subcellularLocation>
        <location evidence="1">Cell outer membrane</location>
        <topology evidence="1">Multi-pass membrane protein</topology>
    </subcellularLocation>
</comment>
<organism evidence="9">
    <name type="scientific">Edaphobacter paludis</name>
    <dbReference type="NCBI Taxonomy" id="3035702"/>
    <lineage>
        <taxon>Bacteria</taxon>
        <taxon>Pseudomonadati</taxon>
        <taxon>Acidobacteriota</taxon>
        <taxon>Terriglobia</taxon>
        <taxon>Terriglobales</taxon>
        <taxon>Acidobacteriaceae</taxon>
        <taxon>Edaphobacter</taxon>
    </lineage>
</organism>
<sequence>MAQVDQGAVTGVVTDSTGAAIANAKVILNATDTGLALERETNGNGIYTFSPVKIGKYSVSATAPGFTTTTRENLVVDIQARISVNLTLKLGSVSDTVTVSTAPPLLETQTGAVGQVVTAKEINDTPLNGRNWVYIAQLTAGVAPPFGGTRGSGKGDFVANGQRAEQNNFILDGVDNNTNLVDFLNGSTYVQRPPPDALAEFNLQTSNYSAEFGHSAGAVMNASIKSGTNNIHGDIWEYFRSDKLNAKNWNALTIPEFHQNQFGATLGFPVWKDKLFYFGDIEVNRVVVGNTGTYTVPTALMRQGNFSELLNPTLTGQNQAVVLYQPGTGGTALLACNGQQNVFCASQINAVAKNILNLYPMPNANGNKTYNNYIINTNKNDNTVQWDQRMDYNIAHKDQLYGRFSYVHEIVLNTLPLGPVLDGSPYGGEHDTNLAENGMFSETHTFGPTTVNEFRFGYNWGQFSFLQPNATNYTLAASLGLGNVPASPYEGGLPQGNVSNLSTWGSQGTSTESQNVYQILDNLTKTMGNHSLKMGVALENIRFYYTYAQNPRGSYTFSGNYTSLPGTSYTGYGVADFLADQMKTAYLTNAPGVHDQNWYDSGYVQDDWRVTSKLALNLGVRYDWYEPYRESRDRQSNFVVTGSEPGHGTALYQLPSSAQKYALSAPFLALLAKDNVAVQYVNNARLVSSQYTNFAPRVGFSYSLDPKTVIRGGFGIFYGGLQSEGNTNLGTNYPFSLTYSVPTPTCAVGNCPAIPYTLESGLPVLTTSSSPSQPGFHASDLNMKTPYTENYSLSFQRALTSNLVASIAYVGNESRHLSTYWAPNSSQVLLRSGVSTLPYQAFPDLGGTGQIQYTGFSDYNSLQAKLEKRFSRGLTFLTTYTWAHAMDDSSSAGGLSSGIGVRSYFLLGIPSEYTNSTYDVRNRYTLNGNYELPFGQGRAHLNSSRLLDVVIGGWSASATFAAQSGTPFSVGPSNSTAAGGSARAVRIRDPFSPGGSGANCSASVRTRTHYYNPCAFTDPLPGNLICPVGTRVGTVVAGVACTYAGPIADPKTALAFLGGKQNQVYGPGYWRADMSLFKNFITVREQYLQFRVDGFNVFNHPTWANPSTANTSASAGLITSPKTFQANTPDARFLQLSAKYIF</sequence>
<evidence type="ECO:0000256" key="6">
    <source>
        <dbReference type="ARBA" id="ARBA00023237"/>
    </source>
</evidence>
<accession>A0AAU7CXT8</accession>
<evidence type="ECO:0000313" key="9">
    <source>
        <dbReference type="EMBL" id="XBH10309.1"/>
    </source>
</evidence>
<gene>
    <name evidence="9" type="ORF">P4G45_00890</name>
</gene>
<dbReference type="GO" id="GO:0004180">
    <property type="term" value="F:carboxypeptidase activity"/>
    <property type="evidence" value="ECO:0007669"/>
    <property type="project" value="UniProtKB-KW"/>
</dbReference>
<keyword evidence="9" id="KW-0645">Protease</keyword>
<dbReference type="InterPro" id="IPR039426">
    <property type="entry name" value="TonB-dep_rcpt-like"/>
</dbReference>
<dbReference type="EMBL" id="CP121194">
    <property type="protein sequence ID" value="XBH10309.1"/>
    <property type="molecule type" value="Genomic_DNA"/>
</dbReference>